<dbReference type="GO" id="GO:0005509">
    <property type="term" value="F:calcium ion binding"/>
    <property type="evidence" value="ECO:0007669"/>
    <property type="project" value="InterPro"/>
</dbReference>
<dbReference type="Pfam" id="PF13202">
    <property type="entry name" value="EF-hand_5"/>
    <property type="match status" value="1"/>
</dbReference>
<dbReference type="CDD" id="cd16030">
    <property type="entry name" value="iduronate-2-sulfatase"/>
    <property type="match status" value="1"/>
</dbReference>
<accession>A0A1C3EK95</accession>
<comment type="cofactor">
    <cofactor evidence="1">
        <name>Ca(2+)</name>
        <dbReference type="ChEBI" id="CHEBI:29108"/>
    </cofactor>
</comment>
<dbReference type="GO" id="GO:0004423">
    <property type="term" value="F:iduronate-2-sulfatase activity"/>
    <property type="evidence" value="ECO:0007669"/>
    <property type="project" value="InterPro"/>
</dbReference>
<evidence type="ECO:0000256" key="1">
    <source>
        <dbReference type="ARBA" id="ARBA00001913"/>
    </source>
</evidence>
<dbReference type="OrthoDB" id="9782218at2"/>
<feature type="domain" description="EF-hand" evidence="8">
    <location>
        <begin position="551"/>
        <end position="586"/>
    </location>
</feature>
<dbReference type="InterPro" id="IPR017850">
    <property type="entry name" value="Alkaline_phosphatase_core_sf"/>
</dbReference>
<comment type="caution">
    <text evidence="9">The sequence shown here is derived from an EMBL/GenBank/DDBJ whole genome shotgun (WGS) entry which is preliminary data.</text>
</comment>
<gene>
    <name evidence="9" type="ORF">A6X21_18160</name>
</gene>
<dbReference type="PANTHER" id="PTHR45953:SF1">
    <property type="entry name" value="IDURONATE 2-SULFATASE"/>
    <property type="match status" value="1"/>
</dbReference>
<dbReference type="STRING" id="1841610.A6X21_18160"/>
<dbReference type="InterPro" id="IPR000917">
    <property type="entry name" value="Sulfatase_N"/>
</dbReference>
<keyword evidence="6" id="KW-0106">Calcium</keyword>
<dbReference type="InterPro" id="IPR011992">
    <property type="entry name" value="EF-hand-dom_pair"/>
</dbReference>
<dbReference type="PROSITE" id="PS00018">
    <property type="entry name" value="EF_HAND_1"/>
    <property type="match status" value="1"/>
</dbReference>
<evidence type="ECO:0000256" key="2">
    <source>
        <dbReference type="ARBA" id="ARBA00008779"/>
    </source>
</evidence>
<dbReference type="PROSITE" id="PS00523">
    <property type="entry name" value="SULFATASE_1"/>
    <property type="match status" value="1"/>
</dbReference>
<comment type="similarity">
    <text evidence="2">Belongs to the sulfatase family.</text>
</comment>
<dbReference type="Gene3D" id="3.40.720.10">
    <property type="entry name" value="Alkaline Phosphatase, subunit A"/>
    <property type="match status" value="1"/>
</dbReference>
<keyword evidence="10" id="KW-1185">Reference proteome</keyword>
<sequence>MIHKHWLDHFLRLRSFLWLLAVVSLSMGLNLAAAAEKPNVLLICVDDLKPTLGCYGDPLAKTPNIDRLASRAVLFESAYCNQAVCSPSRNALLTGLRPQTLGIYDLGTNFRKSRPNAITMPQFFKQHGYHTAALGKIFHVGHGNGEDQASWSVPHVKANVVGYALPESKAPQGLTREEALFDNKSAAGLPRGAVIEAANVSDETYADGKIAQEAMLRLQQASQKPHEPFFLAVGFVKPHLPFVAPQKYWDLYQRDQFSLPSITKAPVGAPAYAPTNWGELRQYQGVPQEGPLSADLQKELIHGYYAATSYMDAQVGRVLDELDRLQLTDRTIVVLWGDHGWHLGDHGMWCKHSNYEQATRIPVLFSIPGRQKNVKTKALLETVDIYPTLCQLAGLPAPADIDGSSQVQVLSNPQSHLKDHVIHVYPRSPQGKGPILGRAIRTERYRLVEWKGYGASPETAEYELYDYQADPLERENLASQQPQVVEQLKLLLARHPEAKPQIRANSTPAKPAGEKSAQKPAAKLDRVQLFASKDKNADGQLTHEEFMNKQPDGPAAAQRFIKFDTNKDGTLSQEEFVGSGSARKSQ</sequence>
<dbReference type="Proteomes" id="UP000094828">
    <property type="component" value="Unassembled WGS sequence"/>
</dbReference>
<evidence type="ECO:0000259" key="8">
    <source>
        <dbReference type="PROSITE" id="PS50222"/>
    </source>
</evidence>
<proteinExistence type="inferred from homology"/>
<dbReference type="GO" id="GO:0005737">
    <property type="term" value="C:cytoplasm"/>
    <property type="evidence" value="ECO:0007669"/>
    <property type="project" value="TreeGrafter"/>
</dbReference>
<dbReference type="SUPFAM" id="SSF47473">
    <property type="entry name" value="EF-hand"/>
    <property type="match status" value="1"/>
</dbReference>
<dbReference type="Gene3D" id="1.10.238.10">
    <property type="entry name" value="EF-hand"/>
    <property type="match status" value="1"/>
</dbReference>
<evidence type="ECO:0000256" key="5">
    <source>
        <dbReference type="ARBA" id="ARBA00022801"/>
    </source>
</evidence>
<evidence type="ECO:0000313" key="10">
    <source>
        <dbReference type="Proteomes" id="UP000094828"/>
    </source>
</evidence>
<reference evidence="9 10" key="1">
    <citation type="submission" date="2016-05" db="EMBL/GenBank/DDBJ databases">
        <title>Genomic and physiological characterization of Planctopirus sp. isolated from fresh water lake.</title>
        <authorList>
            <person name="Subhash Y."/>
            <person name="Ramana C."/>
        </authorList>
    </citation>
    <scope>NUCLEOTIDE SEQUENCE [LARGE SCALE GENOMIC DNA]</scope>
    <source>
        <strain evidence="9 10">JC280</strain>
    </source>
</reference>
<dbReference type="Pfam" id="PF00884">
    <property type="entry name" value="Sulfatase"/>
    <property type="match status" value="1"/>
</dbReference>
<dbReference type="InterPro" id="IPR024607">
    <property type="entry name" value="Sulfatase_CS"/>
</dbReference>
<keyword evidence="3" id="KW-0479">Metal-binding</keyword>
<evidence type="ECO:0000256" key="6">
    <source>
        <dbReference type="ARBA" id="ARBA00022837"/>
    </source>
</evidence>
<dbReference type="RefSeq" id="WP_068846791.1">
    <property type="nucleotide sequence ID" value="NZ_LYDR01000050.1"/>
</dbReference>
<dbReference type="InterPro" id="IPR018247">
    <property type="entry name" value="EF_Hand_1_Ca_BS"/>
</dbReference>
<organism evidence="9 10">
    <name type="scientific">Planctopirus hydrillae</name>
    <dbReference type="NCBI Taxonomy" id="1841610"/>
    <lineage>
        <taxon>Bacteria</taxon>
        <taxon>Pseudomonadati</taxon>
        <taxon>Planctomycetota</taxon>
        <taxon>Planctomycetia</taxon>
        <taxon>Planctomycetales</taxon>
        <taxon>Planctomycetaceae</taxon>
        <taxon>Planctopirus</taxon>
    </lineage>
</organism>
<dbReference type="EMBL" id="LYDR01000050">
    <property type="protein sequence ID" value="ODA33654.1"/>
    <property type="molecule type" value="Genomic_DNA"/>
</dbReference>
<evidence type="ECO:0000256" key="7">
    <source>
        <dbReference type="SAM" id="MobiDB-lite"/>
    </source>
</evidence>
<feature type="region of interest" description="Disordered" evidence="7">
    <location>
        <begin position="496"/>
        <end position="586"/>
    </location>
</feature>
<dbReference type="SUPFAM" id="SSF53649">
    <property type="entry name" value="Alkaline phosphatase-like"/>
    <property type="match status" value="1"/>
</dbReference>
<dbReference type="PANTHER" id="PTHR45953">
    <property type="entry name" value="IDURONATE 2-SULFATASE"/>
    <property type="match status" value="1"/>
</dbReference>
<evidence type="ECO:0000256" key="3">
    <source>
        <dbReference type="ARBA" id="ARBA00022723"/>
    </source>
</evidence>
<name>A0A1C3EK95_9PLAN</name>
<dbReference type="InterPro" id="IPR002048">
    <property type="entry name" value="EF_hand_dom"/>
</dbReference>
<evidence type="ECO:0000313" key="9">
    <source>
        <dbReference type="EMBL" id="ODA33654.1"/>
    </source>
</evidence>
<evidence type="ECO:0000256" key="4">
    <source>
        <dbReference type="ARBA" id="ARBA00022729"/>
    </source>
</evidence>
<dbReference type="InterPro" id="IPR035874">
    <property type="entry name" value="IDS"/>
</dbReference>
<dbReference type="AlphaFoldDB" id="A0A1C3EK95"/>
<protein>
    <submittedName>
        <fullName evidence="9">Iduronate-2-sulfatase</fullName>
    </submittedName>
</protein>
<dbReference type="CDD" id="cd00051">
    <property type="entry name" value="EFh"/>
    <property type="match status" value="1"/>
</dbReference>
<feature type="compositionally biased region" description="Basic and acidic residues" evidence="7">
    <location>
        <begin position="512"/>
        <end position="547"/>
    </location>
</feature>
<dbReference type="PROSITE" id="PS50222">
    <property type="entry name" value="EF_HAND_2"/>
    <property type="match status" value="1"/>
</dbReference>
<keyword evidence="5" id="KW-0378">Hydrolase</keyword>
<keyword evidence="4" id="KW-0732">Signal</keyword>